<dbReference type="InterPro" id="IPR002110">
    <property type="entry name" value="Ankyrin_rpt"/>
</dbReference>
<name>A0AAV5LFD8_9ROSI</name>
<dbReference type="Proteomes" id="UP001054252">
    <property type="component" value="Unassembled WGS sequence"/>
</dbReference>
<sequence length="721" mass="82025">MIVPDVLSESNYEEWSNCMRNYLLAQNLWNVVESSNVPSSTDEEVTADWNRKNAAVLHALQISCAPEIFAQIMGKTSAKEAWEELTGIHEMKNKWHLEGPQSLSLVSELCRFSEGTIPGGETEPIERSLSDQFFDAVCNEKWDAVINLLEKCERPGKNPQIVGDGVCLLHVAAALGNVEGVEKLVQIMSDEEISAKDKSDYTALAYAAYFGKTDIAKCLTKKNKNLLKMPNKEGMIPVVQACVQRRKETTRYLFSETLEFLAPGNGEHGPLLLHFCMLNEMLDIALDLLDKYPRLVFTRFKYNSRELTPILTLSAQTSLFHSGARLSFLRRRIYYLISDEEVKPPTTVSTDVSISVASVHQNEQNDIKRQGINDIRERKLIHTRASNILRLAANELPKLNAEEMAESRILPALFQSIKHGIIEFFKIVDFNPDARDFASDGKAIYSIKCRRREYVRCFSPRWKQSWDTWTDDDGNNVLHIAAKLGPESYLTQFSGAALQMQKELQWFKEFESEFPLCKSWMNHKGETPWQVFTREHKQLLKEAESWMKKTANSYIIVGTLIITIMFAAAFTIPGGNNGKGYPVFSHKRLFLTYIMSDAISLSAASTSVLTFLGILTYPYTEKDFRKLAIGILMLLISVATMMVAFCAAVSIMLPDRWWVVFSLVLLACIPVVVFWSSQSQILIEIIDSIYGPGIFKMGRFFIRKMIYIMREFTGKLKKKRE</sequence>
<proteinExistence type="predicted"/>
<feature type="transmembrane region" description="Helical" evidence="1">
    <location>
        <begin position="627"/>
        <end position="651"/>
    </location>
</feature>
<dbReference type="InterPro" id="IPR036770">
    <property type="entry name" value="Ankyrin_rpt-contain_sf"/>
</dbReference>
<keyword evidence="1" id="KW-0472">Membrane</keyword>
<dbReference type="SUPFAM" id="SSF48403">
    <property type="entry name" value="Ankyrin repeat"/>
    <property type="match status" value="1"/>
</dbReference>
<dbReference type="GO" id="GO:0016020">
    <property type="term" value="C:membrane"/>
    <property type="evidence" value="ECO:0007669"/>
    <property type="project" value="TreeGrafter"/>
</dbReference>
<dbReference type="Gene3D" id="1.25.40.20">
    <property type="entry name" value="Ankyrin repeat-containing domain"/>
    <property type="match status" value="1"/>
</dbReference>
<evidence type="ECO:0000256" key="1">
    <source>
        <dbReference type="SAM" id="Phobius"/>
    </source>
</evidence>
<feature type="transmembrane region" description="Helical" evidence="1">
    <location>
        <begin position="551"/>
        <end position="570"/>
    </location>
</feature>
<feature type="transmembrane region" description="Helical" evidence="1">
    <location>
        <begin position="590"/>
        <end position="615"/>
    </location>
</feature>
<evidence type="ECO:0000313" key="4">
    <source>
        <dbReference type="Proteomes" id="UP001054252"/>
    </source>
</evidence>
<dbReference type="AlphaFoldDB" id="A0AAV5LFD8"/>
<dbReference type="SMART" id="SM00248">
    <property type="entry name" value="ANK"/>
    <property type="match status" value="3"/>
</dbReference>
<gene>
    <name evidence="3" type="ORF">SLEP1_g44176</name>
</gene>
<feature type="domain" description="PGG" evidence="2">
    <location>
        <begin position="545"/>
        <end position="651"/>
    </location>
</feature>
<dbReference type="PANTHER" id="PTHR24177">
    <property type="entry name" value="CASKIN"/>
    <property type="match status" value="1"/>
</dbReference>
<protein>
    <recommendedName>
        <fullName evidence="2">PGG domain-containing protein</fullName>
    </recommendedName>
</protein>
<organism evidence="3 4">
    <name type="scientific">Rubroshorea leprosula</name>
    <dbReference type="NCBI Taxonomy" id="152421"/>
    <lineage>
        <taxon>Eukaryota</taxon>
        <taxon>Viridiplantae</taxon>
        <taxon>Streptophyta</taxon>
        <taxon>Embryophyta</taxon>
        <taxon>Tracheophyta</taxon>
        <taxon>Spermatophyta</taxon>
        <taxon>Magnoliopsida</taxon>
        <taxon>eudicotyledons</taxon>
        <taxon>Gunneridae</taxon>
        <taxon>Pentapetalae</taxon>
        <taxon>rosids</taxon>
        <taxon>malvids</taxon>
        <taxon>Malvales</taxon>
        <taxon>Dipterocarpaceae</taxon>
        <taxon>Rubroshorea</taxon>
    </lineage>
</organism>
<dbReference type="Pfam" id="PF13962">
    <property type="entry name" value="PGG"/>
    <property type="match status" value="1"/>
</dbReference>
<dbReference type="InterPro" id="IPR026961">
    <property type="entry name" value="PGG_dom"/>
</dbReference>
<evidence type="ECO:0000259" key="2">
    <source>
        <dbReference type="Pfam" id="PF13962"/>
    </source>
</evidence>
<comment type="caution">
    <text evidence="3">The sequence shown here is derived from an EMBL/GenBank/DDBJ whole genome shotgun (WGS) entry which is preliminary data.</text>
</comment>
<keyword evidence="1" id="KW-0812">Transmembrane</keyword>
<reference evidence="3 4" key="1">
    <citation type="journal article" date="2021" name="Commun. Biol.">
        <title>The genome of Shorea leprosula (Dipterocarpaceae) highlights the ecological relevance of drought in aseasonal tropical rainforests.</title>
        <authorList>
            <person name="Ng K.K.S."/>
            <person name="Kobayashi M.J."/>
            <person name="Fawcett J.A."/>
            <person name="Hatakeyama M."/>
            <person name="Paape T."/>
            <person name="Ng C.H."/>
            <person name="Ang C.C."/>
            <person name="Tnah L.H."/>
            <person name="Lee C.T."/>
            <person name="Nishiyama T."/>
            <person name="Sese J."/>
            <person name="O'Brien M.J."/>
            <person name="Copetti D."/>
            <person name="Mohd Noor M.I."/>
            <person name="Ong R.C."/>
            <person name="Putra M."/>
            <person name="Sireger I.Z."/>
            <person name="Indrioko S."/>
            <person name="Kosugi Y."/>
            <person name="Izuno A."/>
            <person name="Isagi Y."/>
            <person name="Lee S.L."/>
            <person name="Shimizu K.K."/>
        </authorList>
    </citation>
    <scope>NUCLEOTIDE SEQUENCE [LARGE SCALE GENOMIC DNA]</scope>
    <source>
        <strain evidence="3">214</strain>
    </source>
</reference>
<keyword evidence="1" id="KW-1133">Transmembrane helix</keyword>
<dbReference type="PANTHER" id="PTHR24177:SF329">
    <property type="entry name" value="ANKYRIN REPEAT PROTEIN"/>
    <property type="match status" value="1"/>
</dbReference>
<keyword evidence="4" id="KW-1185">Reference proteome</keyword>
<evidence type="ECO:0000313" key="3">
    <source>
        <dbReference type="EMBL" id="GKV35989.1"/>
    </source>
</evidence>
<dbReference type="EMBL" id="BPVZ01000114">
    <property type="protein sequence ID" value="GKV35989.1"/>
    <property type="molecule type" value="Genomic_DNA"/>
</dbReference>
<dbReference type="Pfam" id="PF12796">
    <property type="entry name" value="Ank_2"/>
    <property type="match status" value="1"/>
</dbReference>
<dbReference type="Pfam" id="PF14223">
    <property type="entry name" value="Retrotran_gag_2"/>
    <property type="match status" value="1"/>
</dbReference>
<feature type="transmembrane region" description="Helical" evidence="1">
    <location>
        <begin position="657"/>
        <end position="675"/>
    </location>
</feature>
<accession>A0AAV5LFD8</accession>